<evidence type="ECO:0000313" key="15">
    <source>
        <dbReference type="EMBL" id="CUT02978.1"/>
    </source>
</evidence>
<dbReference type="GO" id="GO:0005524">
    <property type="term" value="F:ATP binding"/>
    <property type="evidence" value="ECO:0007669"/>
    <property type="project" value="UniProtKB-KW"/>
</dbReference>
<dbReference type="PRINTS" id="PR01590">
    <property type="entry name" value="HTHFIS"/>
</dbReference>
<dbReference type="InterPro" id="IPR025943">
    <property type="entry name" value="Sigma_54_int_dom_ATP-bd_2"/>
</dbReference>
<dbReference type="AlphaFoldDB" id="A0A656D114"/>
<dbReference type="InterPro" id="IPR009057">
    <property type="entry name" value="Homeodomain-like_sf"/>
</dbReference>
<dbReference type="FunFam" id="3.40.50.2300:FF:000018">
    <property type="entry name" value="DNA-binding transcriptional regulator NtrC"/>
    <property type="match status" value="1"/>
</dbReference>
<dbReference type="FunFam" id="3.40.50.300:FF:000006">
    <property type="entry name" value="DNA-binding transcriptional regulator NtrC"/>
    <property type="match status" value="1"/>
</dbReference>
<dbReference type="EMBL" id="CZVV01000004">
    <property type="protein sequence ID" value="CUS96577.1"/>
    <property type="molecule type" value="Genomic_DNA"/>
</dbReference>
<evidence type="ECO:0000256" key="7">
    <source>
        <dbReference type="ARBA" id="ARBA00023015"/>
    </source>
</evidence>
<evidence type="ECO:0000256" key="2">
    <source>
        <dbReference type="ARBA" id="ARBA00022490"/>
    </source>
</evidence>
<dbReference type="GO" id="GO:0006355">
    <property type="term" value="P:regulation of DNA-templated transcription"/>
    <property type="evidence" value="ECO:0007669"/>
    <property type="project" value="InterPro"/>
</dbReference>
<dbReference type="SMART" id="SM00448">
    <property type="entry name" value="REC"/>
    <property type="match status" value="1"/>
</dbReference>
<evidence type="ECO:0000256" key="9">
    <source>
        <dbReference type="ARBA" id="ARBA00023159"/>
    </source>
</evidence>
<keyword evidence="10" id="KW-0804">Transcription</keyword>
<dbReference type="PROSITE" id="PS00676">
    <property type="entry name" value="SIGMA54_INTERACT_2"/>
    <property type="match status" value="1"/>
</dbReference>
<dbReference type="InterPro" id="IPR001789">
    <property type="entry name" value="Sig_transdc_resp-reg_receiver"/>
</dbReference>
<dbReference type="InterPro" id="IPR002078">
    <property type="entry name" value="Sigma_54_int"/>
</dbReference>
<proteinExistence type="predicted"/>
<dbReference type="Pfam" id="PF00158">
    <property type="entry name" value="Sigma54_activat"/>
    <property type="match status" value="1"/>
</dbReference>
<evidence type="ECO:0000256" key="10">
    <source>
        <dbReference type="ARBA" id="ARBA00023163"/>
    </source>
</evidence>
<keyword evidence="16" id="KW-1185">Reference proteome</keyword>
<keyword evidence="5" id="KW-0067">ATP-binding</keyword>
<dbReference type="SUPFAM" id="SSF52172">
    <property type="entry name" value="CheY-like"/>
    <property type="match status" value="1"/>
</dbReference>
<evidence type="ECO:0000259" key="12">
    <source>
        <dbReference type="PROSITE" id="PS50045"/>
    </source>
</evidence>
<evidence type="ECO:0000256" key="3">
    <source>
        <dbReference type="ARBA" id="ARBA00022553"/>
    </source>
</evidence>
<dbReference type="Pfam" id="PF25601">
    <property type="entry name" value="AAA_lid_14"/>
    <property type="match status" value="1"/>
</dbReference>
<organism evidence="15 16">
    <name type="scientific">Kryptobacter tengchongensis</name>
    <dbReference type="NCBI Taxonomy" id="1643429"/>
    <lineage>
        <taxon>Bacteria</taxon>
        <taxon>Pseudomonadati</taxon>
        <taxon>Candidatus Kryptoniota</taxon>
        <taxon>Candidatus Kryptobacter</taxon>
    </lineage>
</organism>
<dbReference type="Gene3D" id="3.40.50.300">
    <property type="entry name" value="P-loop containing nucleotide triphosphate hydrolases"/>
    <property type="match status" value="1"/>
</dbReference>
<dbReference type="PROSITE" id="PS50045">
    <property type="entry name" value="SIGMA54_INTERACT_4"/>
    <property type="match status" value="1"/>
</dbReference>
<dbReference type="Proteomes" id="UP000243065">
    <property type="component" value="Unassembled WGS sequence"/>
</dbReference>
<dbReference type="Gene3D" id="1.10.8.60">
    <property type="match status" value="1"/>
</dbReference>
<dbReference type="EMBL" id="CZVU01000058">
    <property type="protein sequence ID" value="CUT02978.1"/>
    <property type="molecule type" value="Genomic_DNA"/>
</dbReference>
<dbReference type="InterPro" id="IPR003593">
    <property type="entry name" value="AAA+_ATPase"/>
</dbReference>
<evidence type="ECO:0000256" key="6">
    <source>
        <dbReference type="ARBA" id="ARBA00023012"/>
    </source>
</evidence>
<keyword evidence="6" id="KW-0902">Two-component regulatory system</keyword>
<dbReference type="PROSITE" id="PS50110">
    <property type="entry name" value="RESPONSE_REGULATORY"/>
    <property type="match status" value="1"/>
</dbReference>
<sequence length="473" mass="53928">MMEENQKAYNIKVLVIDDDVKMLELLKKVLSRRGYTVETSPKPTEALEKFTLNGFDIVVTDINMPEMNGLEILKQIKSISPDTIVIMITAFATVSSAVESMKLGAYDYIIKPFNMEEFVLIVDRAAEQISLKKEVEFLRREVQQRYSFGNIIGKSPQMQKVFQLIKQVANTNSNVIIYGKSGTGKELVAKAIHYNSPRKDKPFIAVNCSAIPESLLESELFGHEKGAFTGAISSRKGLFEEANGGTIFLDEVGDMSLAMQAKLLRVLEEKEIRAVGSDKPKKVDVRVIAATHKDLEKAVKEGTFREDLFYRLNVIPIYLPELRERVEDIPLLVEYFLKKYGEEAGRPNIRISREALACLMRYSWPGNVRELENLIERLVVLSTSDEIKVEHLPEHIRVCKVENIVEELTLGERITLEELEKRYILKVLRETGWHKSNAAKILGIDRRTLYRKIEEYQLEEPEDSPKDEAEGAD</sequence>
<evidence type="ECO:0000313" key="14">
    <source>
        <dbReference type="EMBL" id="CUS96577.1"/>
    </source>
</evidence>
<dbReference type="RefSeq" id="WP_234696250.1">
    <property type="nucleotide sequence ID" value="NZ_CZVH01000056.1"/>
</dbReference>
<dbReference type="Pfam" id="PF00072">
    <property type="entry name" value="Response_reg"/>
    <property type="match status" value="1"/>
</dbReference>
<dbReference type="Proteomes" id="UP000243105">
    <property type="component" value="Unassembled WGS sequence"/>
</dbReference>
<dbReference type="SUPFAM" id="SSF52540">
    <property type="entry name" value="P-loop containing nucleoside triphosphate hydrolases"/>
    <property type="match status" value="1"/>
</dbReference>
<comment type="subcellular location">
    <subcellularLocation>
        <location evidence="1">Cytoplasm</location>
    </subcellularLocation>
</comment>
<evidence type="ECO:0000313" key="17">
    <source>
        <dbReference type="Proteomes" id="UP000243105"/>
    </source>
</evidence>
<dbReference type="InterPro" id="IPR027417">
    <property type="entry name" value="P-loop_NTPase"/>
</dbReference>
<dbReference type="Gene3D" id="3.40.50.2300">
    <property type="match status" value="1"/>
</dbReference>
<dbReference type="InterPro" id="IPR058031">
    <property type="entry name" value="AAA_lid_NorR"/>
</dbReference>
<dbReference type="PANTHER" id="PTHR32071">
    <property type="entry name" value="TRANSCRIPTIONAL REGULATORY PROTEIN"/>
    <property type="match status" value="1"/>
</dbReference>
<evidence type="ECO:0000256" key="4">
    <source>
        <dbReference type="ARBA" id="ARBA00022741"/>
    </source>
</evidence>
<evidence type="ECO:0000256" key="1">
    <source>
        <dbReference type="ARBA" id="ARBA00004496"/>
    </source>
</evidence>
<dbReference type="FunFam" id="1.10.8.60:FF:000014">
    <property type="entry name" value="DNA-binding transcriptional regulator NtrC"/>
    <property type="match status" value="1"/>
</dbReference>
<keyword evidence="4" id="KW-0547">Nucleotide-binding</keyword>
<gene>
    <name evidence="15" type="ORF">JGI24_01219</name>
    <name evidence="14" type="ORF">JGI25_00130</name>
</gene>
<evidence type="ECO:0000313" key="16">
    <source>
        <dbReference type="Proteomes" id="UP000243065"/>
    </source>
</evidence>
<dbReference type="GO" id="GO:0005737">
    <property type="term" value="C:cytoplasm"/>
    <property type="evidence" value="ECO:0007669"/>
    <property type="project" value="UniProtKB-SubCell"/>
</dbReference>
<dbReference type="SUPFAM" id="SSF46689">
    <property type="entry name" value="Homeodomain-like"/>
    <property type="match status" value="1"/>
</dbReference>
<keyword evidence="8" id="KW-0238">DNA-binding</keyword>
<keyword evidence="3 11" id="KW-0597">Phosphoprotein</keyword>
<keyword evidence="9" id="KW-0010">Activator</keyword>
<dbReference type="InterPro" id="IPR011006">
    <property type="entry name" value="CheY-like_superfamily"/>
</dbReference>
<evidence type="ECO:0000259" key="13">
    <source>
        <dbReference type="PROSITE" id="PS50110"/>
    </source>
</evidence>
<reference evidence="16 17" key="1">
    <citation type="submission" date="2015-11" db="EMBL/GenBank/DDBJ databases">
        <authorList>
            <person name="Varghese N."/>
        </authorList>
    </citation>
    <scope>NUCLEOTIDE SEQUENCE [LARGE SCALE GENOMIC DNA]</scope>
    <source>
        <strain evidence="15 16">JGI-24</strain>
        <strain evidence="14 17">JGI-25</strain>
    </source>
</reference>
<dbReference type="GO" id="GO:0043565">
    <property type="term" value="F:sequence-specific DNA binding"/>
    <property type="evidence" value="ECO:0007669"/>
    <property type="project" value="InterPro"/>
</dbReference>
<dbReference type="InterPro" id="IPR002197">
    <property type="entry name" value="HTH_Fis"/>
</dbReference>
<dbReference type="Pfam" id="PF02954">
    <property type="entry name" value="HTH_8"/>
    <property type="match status" value="1"/>
</dbReference>
<dbReference type="GO" id="GO:0000160">
    <property type="term" value="P:phosphorelay signal transduction system"/>
    <property type="evidence" value="ECO:0007669"/>
    <property type="project" value="UniProtKB-KW"/>
</dbReference>
<name>A0A656D114_KRYT1</name>
<protein>
    <submittedName>
        <fullName evidence="15">Two component, sigma54 specific, transcriptional regulator, Fis family</fullName>
    </submittedName>
</protein>
<feature type="domain" description="Sigma-54 factor interaction" evidence="12">
    <location>
        <begin position="151"/>
        <end position="380"/>
    </location>
</feature>
<keyword evidence="7" id="KW-0805">Transcription regulation</keyword>
<evidence type="ECO:0000256" key="11">
    <source>
        <dbReference type="PROSITE-ProRule" id="PRU00169"/>
    </source>
</evidence>
<dbReference type="PROSITE" id="PS00688">
    <property type="entry name" value="SIGMA54_INTERACT_3"/>
    <property type="match status" value="1"/>
</dbReference>
<accession>A0A656D114</accession>
<dbReference type="PANTHER" id="PTHR32071:SF119">
    <property type="entry name" value="SIGMA L-DEPENDENT TRANSCRIPTIONAL REGULATOR YPLP-RELATED"/>
    <property type="match status" value="1"/>
</dbReference>
<dbReference type="InterPro" id="IPR025944">
    <property type="entry name" value="Sigma_54_int_dom_CS"/>
</dbReference>
<dbReference type="SMART" id="SM00382">
    <property type="entry name" value="AAA"/>
    <property type="match status" value="1"/>
</dbReference>
<dbReference type="CDD" id="cd00009">
    <property type="entry name" value="AAA"/>
    <property type="match status" value="1"/>
</dbReference>
<evidence type="ECO:0000256" key="5">
    <source>
        <dbReference type="ARBA" id="ARBA00022840"/>
    </source>
</evidence>
<keyword evidence="2" id="KW-0963">Cytoplasm</keyword>
<feature type="modified residue" description="4-aspartylphosphate" evidence="11">
    <location>
        <position position="61"/>
    </location>
</feature>
<dbReference type="Gene3D" id="1.10.10.60">
    <property type="entry name" value="Homeodomain-like"/>
    <property type="match status" value="1"/>
</dbReference>
<evidence type="ECO:0000256" key="8">
    <source>
        <dbReference type="ARBA" id="ARBA00023125"/>
    </source>
</evidence>
<feature type="domain" description="Response regulatory" evidence="13">
    <location>
        <begin position="12"/>
        <end position="126"/>
    </location>
</feature>